<organism evidence="2 3">
    <name type="scientific">Prochlorococcus phage P-HM1</name>
    <dbReference type="NCBI Taxonomy" id="445700"/>
    <lineage>
        <taxon>Viruses</taxon>
        <taxon>Duplodnaviria</taxon>
        <taxon>Heunggongvirae</taxon>
        <taxon>Uroviricota</taxon>
        <taxon>Caudoviricetes</taxon>
        <taxon>Eurybiavirus</taxon>
        <taxon>Eurybiavirus PHM2</taxon>
    </lineage>
</organism>
<gene>
    <name evidence="2" type="ORF">PHM1_175</name>
</gene>
<dbReference type="RefSeq" id="YP_004322600.1">
    <property type="nucleotide sequence ID" value="NC_015280.1"/>
</dbReference>
<dbReference type="KEGG" id="vg:10327088"/>
<proteinExistence type="predicted"/>
<accession>E3SN06</accession>
<feature type="compositionally biased region" description="Basic and acidic residues" evidence="1">
    <location>
        <begin position="121"/>
        <end position="132"/>
    </location>
</feature>
<keyword evidence="3" id="KW-1185">Reference proteome</keyword>
<evidence type="ECO:0000313" key="3">
    <source>
        <dbReference type="Proteomes" id="UP000006530"/>
    </source>
</evidence>
<evidence type="ECO:0000313" key="2">
    <source>
        <dbReference type="EMBL" id="ADO98799.1"/>
    </source>
</evidence>
<dbReference type="OrthoDB" id="19252at10239"/>
<evidence type="ECO:0000256" key="1">
    <source>
        <dbReference type="SAM" id="MobiDB-lite"/>
    </source>
</evidence>
<protein>
    <submittedName>
        <fullName evidence="2">Uncharacterized protein</fullName>
    </submittedName>
</protein>
<reference evidence="2 3" key="1">
    <citation type="journal article" date="2010" name="Environ. Microbiol.">
        <title>Genomic analysis of oceanic cyanobacterial myoviruses compared with T4-like myoviruses from diverse hosts and environments.</title>
        <authorList>
            <person name="Sullivan M.B."/>
            <person name="Huang K.H."/>
            <person name="Ignacio-Espinoza J.C."/>
            <person name="Berlin A.M."/>
            <person name="Kelly L."/>
            <person name="Weigele P.R."/>
            <person name="DeFrancesco A.S."/>
            <person name="Kern S.E."/>
            <person name="Thompson L.R."/>
            <person name="Young S."/>
            <person name="Yandava C."/>
            <person name="Fu R."/>
            <person name="Krastins B."/>
            <person name="Chase M."/>
            <person name="Sarracino D."/>
            <person name="Osburne M.S."/>
            <person name="Henn M.R."/>
            <person name="Chisholm S.W."/>
        </authorList>
    </citation>
    <scope>NUCLEOTIDE SEQUENCE [LARGE SCALE GENOMIC DNA]</scope>
    <source>
        <strain evidence="2">M4-247</strain>
    </source>
</reference>
<name>E3SN06_9CAUD</name>
<sequence length="132" mass="15202">MITPKIEFYKQFGKGSDPWYAKAERWARKQRFPVSFLLLGAIEWLKKLWIDVKIYNTMRDVDRQADAIKKIWEEDDRTEPNIVETGVFGDEGWSIEISNPIVERGTSSTSTGMVAPSDAQRLQEDEGDKESS</sequence>
<feature type="region of interest" description="Disordered" evidence="1">
    <location>
        <begin position="101"/>
        <end position="132"/>
    </location>
</feature>
<dbReference type="EMBL" id="GU071101">
    <property type="protein sequence ID" value="ADO98799.1"/>
    <property type="molecule type" value="Genomic_DNA"/>
</dbReference>
<dbReference type="Proteomes" id="UP000006530">
    <property type="component" value="Segment"/>
</dbReference>
<dbReference type="GeneID" id="10327088"/>